<protein>
    <submittedName>
        <fullName evidence="2">Uncharacterized protein</fullName>
    </submittedName>
</protein>
<proteinExistence type="predicted"/>
<organism evidence="2 3">
    <name type="scientific">Actinomadura miaoliensis</name>
    <dbReference type="NCBI Taxonomy" id="430685"/>
    <lineage>
        <taxon>Bacteria</taxon>
        <taxon>Bacillati</taxon>
        <taxon>Actinomycetota</taxon>
        <taxon>Actinomycetes</taxon>
        <taxon>Streptosporangiales</taxon>
        <taxon>Thermomonosporaceae</taxon>
        <taxon>Actinomadura</taxon>
    </lineage>
</organism>
<gene>
    <name evidence="2" type="ORF">GCM10022214_09500</name>
</gene>
<evidence type="ECO:0000256" key="1">
    <source>
        <dbReference type="SAM" id="MobiDB-lite"/>
    </source>
</evidence>
<accession>A0ABP7V423</accession>
<dbReference type="EMBL" id="BAAAZG010000002">
    <property type="protein sequence ID" value="GAA4059164.1"/>
    <property type="molecule type" value="Genomic_DNA"/>
</dbReference>
<name>A0ABP7V423_9ACTN</name>
<sequence length="101" mass="10435">MPRCRPRDRAAADAVRFRSGDAAGDARDADLAVVLEGAHAREGVGPDPLPGRCPAGLSTRANSAVARVVSERNSRERSRASGAGQPISSASATMMPAGPRR</sequence>
<feature type="region of interest" description="Disordered" evidence="1">
    <location>
        <begin position="64"/>
        <end position="101"/>
    </location>
</feature>
<comment type="caution">
    <text evidence="2">The sequence shown here is derived from an EMBL/GenBank/DDBJ whole genome shotgun (WGS) entry which is preliminary data.</text>
</comment>
<reference evidence="3" key="1">
    <citation type="journal article" date="2019" name="Int. J. Syst. Evol. Microbiol.">
        <title>The Global Catalogue of Microorganisms (GCM) 10K type strain sequencing project: providing services to taxonomists for standard genome sequencing and annotation.</title>
        <authorList>
            <consortium name="The Broad Institute Genomics Platform"/>
            <consortium name="The Broad Institute Genome Sequencing Center for Infectious Disease"/>
            <person name="Wu L."/>
            <person name="Ma J."/>
        </authorList>
    </citation>
    <scope>NUCLEOTIDE SEQUENCE [LARGE SCALE GENOMIC DNA]</scope>
    <source>
        <strain evidence="3">JCM 16702</strain>
    </source>
</reference>
<feature type="compositionally biased region" description="Basic and acidic residues" evidence="1">
    <location>
        <begin position="69"/>
        <end position="79"/>
    </location>
</feature>
<evidence type="ECO:0000313" key="2">
    <source>
        <dbReference type="EMBL" id="GAA4059164.1"/>
    </source>
</evidence>
<dbReference type="Proteomes" id="UP001500683">
    <property type="component" value="Unassembled WGS sequence"/>
</dbReference>
<evidence type="ECO:0000313" key="3">
    <source>
        <dbReference type="Proteomes" id="UP001500683"/>
    </source>
</evidence>
<keyword evidence="3" id="KW-1185">Reference proteome</keyword>